<organism evidence="1 2">
    <name type="scientific">Musa acuminata subsp. malaccensis</name>
    <name type="common">Wild banana</name>
    <name type="synonym">Musa malaccensis</name>
    <dbReference type="NCBI Taxonomy" id="214687"/>
    <lineage>
        <taxon>Eukaryota</taxon>
        <taxon>Viridiplantae</taxon>
        <taxon>Streptophyta</taxon>
        <taxon>Embryophyta</taxon>
        <taxon>Tracheophyta</taxon>
        <taxon>Spermatophyta</taxon>
        <taxon>Magnoliopsida</taxon>
        <taxon>Liliopsida</taxon>
        <taxon>Zingiberales</taxon>
        <taxon>Musaceae</taxon>
        <taxon>Musa</taxon>
    </lineage>
</organism>
<dbReference type="Proteomes" id="UP000012960">
    <property type="component" value="Unplaced"/>
</dbReference>
<dbReference type="EnsemblPlants" id="Ma08_t09260.1">
    <property type="protein sequence ID" value="Ma08_p09260.1"/>
    <property type="gene ID" value="Ma08_g09260"/>
</dbReference>
<sequence>MFCRDVGSSFAAACDTNACNSVGLCYRHGGHPYMKEI</sequence>
<evidence type="ECO:0000313" key="1">
    <source>
        <dbReference type="EnsemblPlants" id="Ma08_p09260.1"/>
    </source>
</evidence>
<keyword evidence="2" id="KW-1185">Reference proteome</keyword>
<name>A0A804K4L8_MUSAM</name>
<dbReference type="Gramene" id="Ma08_t09260.1">
    <property type="protein sequence ID" value="Ma08_p09260.1"/>
    <property type="gene ID" value="Ma08_g09260"/>
</dbReference>
<dbReference type="InParanoid" id="A0A804K4L8"/>
<dbReference type="AlphaFoldDB" id="A0A804K4L8"/>
<proteinExistence type="predicted"/>
<accession>A0A804K4L8</accession>
<evidence type="ECO:0000313" key="2">
    <source>
        <dbReference type="Proteomes" id="UP000012960"/>
    </source>
</evidence>
<reference evidence="1" key="1">
    <citation type="submission" date="2021-05" db="UniProtKB">
        <authorList>
            <consortium name="EnsemblPlants"/>
        </authorList>
    </citation>
    <scope>IDENTIFICATION</scope>
    <source>
        <strain evidence="1">subsp. malaccensis</strain>
    </source>
</reference>
<protein>
    <submittedName>
        <fullName evidence="1">Uncharacterized protein</fullName>
    </submittedName>
</protein>